<dbReference type="GeneID" id="106669774"/>
<dbReference type="RefSeq" id="XP_024082306.1">
    <property type="nucleotide sequence ID" value="XM_024226538.1"/>
</dbReference>
<dbReference type="AlphaFoldDB" id="A0A8I6SJI5"/>
<name>A0A8I6SJI5_CIMLE</name>
<dbReference type="RefSeq" id="XP_024082298.1">
    <property type="nucleotide sequence ID" value="XM_024226530.1"/>
</dbReference>
<dbReference type="EnsemblMetazoa" id="XM_024226541.1">
    <property type="protein sequence ID" value="XP_024082309.1"/>
    <property type="gene ID" value="LOC106669774"/>
</dbReference>
<evidence type="ECO:0008006" key="4">
    <source>
        <dbReference type="Google" id="ProtNLM"/>
    </source>
</evidence>
<dbReference type="Proteomes" id="UP000494040">
    <property type="component" value="Unassembled WGS sequence"/>
</dbReference>
<organism evidence="2 3">
    <name type="scientific">Cimex lectularius</name>
    <name type="common">Bed bug</name>
    <name type="synonym">Acanthia lectularia</name>
    <dbReference type="NCBI Taxonomy" id="79782"/>
    <lineage>
        <taxon>Eukaryota</taxon>
        <taxon>Metazoa</taxon>
        <taxon>Ecdysozoa</taxon>
        <taxon>Arthropoda</taxon>
        <taxon>Hexapoda</taxon>
        <taxon>Insecta</taxon>
        <taxon>Pterygota</taxon>
        <taxon>Neoptera</taxon>
        <taxon>Paraneoptera</taxon>
        <taxon>Hemiptera</taxon>
        <taxon>Heteroptera</taxon>
        <taxon>Panheteroptera</taxon>
        <taxon>Cimicomorpha</taxon>
        <taxon>Cimicidae</taxon>
        <taxon>Cimex</taxon>
    </lineage>
</organism>
<dbReference type="OrthoDB" id="6620482at2759"/>
<reference evidence="2" key="1">
    <citation type="submission" date="2022-01" db="UniProtKB">
        <authorList>
            <consortium name="EnsemblMetazoa"/>
        </authorList>
    </citation>
    <scope>IDENTIFICATION</scope>
</reference>
<feature type="chain" id="PRO_5036269619" description="CPR type cuticle protein" evidence="1">
    <location>
        <begin position="33"/>
        <end position="269"/>
    </location>
</feature>
<proteinExistence type="predicted"/>
<evidence type="ECO:0000313" key="3">
    <source>
        <dbReference type="Proteomes" id="UP000494040"/>
    </source>
</evidence>
<dbReference type="RefSeq" id="XP_014254958.1">
    <property type="nucleotide sequence ID" value="XM_014399472.2"/>
</dbReference>
<dbReference type="Pfam" id="PF16009">
    <property type="entry name" value="DUF4779"/>
    <property type="match status" value="1"/>
</dbReference>
<dbReference type="RefSeq" id="XP_024082309.1">
    <property type="nucleotide sequence ID" value="XM_024226541.1"/>
</dbReference>
<dbReference type="InterPro" id="IPR031959">
    <property type="entry name" value="DUF4779"/>
</dbReference>
<feature type="signal peptide" evidence="1">
    <location>
        <begin position="1"/>
        <end position="32"/>
    </location>
</feature>
<dbReference type="EnsemblMetazoa" id="XM_024226538.1">
    <property type="protein sequence ID" value="XP_024082306.1"/>
    <property type="gene ID" value="LOC106669774"/>
</dbReference>
<evidence type="ECO:0000256" key="1">
    <source>
        <dbReference type="SAM" id="SignalP"/>
    </source>
</evidence>
<dbReference type="KEGG" id="clec:106669774"/>
<evidence type="ECO:0000313" key="2">
    <source>
        <dbReference type="EnsemblMetazoa" id="XP_024082298.1"/>
    </source>
</evidence>
<keyword evidence="3" id="KW-1185">Reference proteome</keyword>
<accession>A0A8I6SJI5</accession>
<keyword evidence="1" id="KW-0732">Signal</keyword>
<sequence>MGKASGNRTSNTLLGLALSAIYLNLSLSTANGSQFYQLGPMLPINLPLPGPTPWQEALGGYALGSNSGYRGFSDGSRDTGGYYNDLFSKKNAYDLGKGYGNGIDYGRGGVIGGGFRDLGGRNKGHQAAGFATSYRKDESGDQATYYDDGLGHHGKINYGAHDARFRDQGGSLRRGGYHDTNLNRAATGKAGRYGDNFGYRGYLGHDGSFADGRGGYGYKKGWRHGRLLPLAPLPGVGILRPPPTFKSTGLYVIPMPNKFYFDHTIAPPA</sequence>
<dbReference type="EnsemblMetazoa" id="XM_014399472.2">
    <property type="protein sequence ID" value="XP_014254958.1"/>
    <property type="gene ID" value="LOC106669774"/>
</dbReference>
<protein>
    <recommendedName>
        <fullName evidence="4">CPR type cuticle protein</fullName>
    </recommendedName>
</protein>
<dbReference type="EnsemblMetazoa" id="XM_024226530.1">
    <property type="protein sequence ID" value="XP_024082298.1"/>
    <property type="gene ID" value="LOC106669774"/>
</dbReference>